<feature type="non-terminal residue" evidence="12">
    <location>
        <position position="283"/>
    </location>
</feature>
<protein>
    <submittedName>
        <fullName evidence="12">Uncharacterized protein</fullName>
    </submittedName>
</protein>
<keyword evidence="8" id="KW-0406">Ion transport</keyword>
<dbReference type="PANTHER" id="PTHR42985">
    <property type="entry name" value="SODIUM-COUPLED MONOCARBOXYLATE TRANSPORTER"/>
    <property type="match status" value="1"/>
</dbReference>
<dbReference type="GO" id="GO:0015293">
    <property type="term" value="F:symporter activity"/>
    <property type="evidence" value="ECO:0007669"/>
    <property type="project" value="TreeGrafter"/>
</dbReference>
<keyword evidence="5 11" id="KW-0812">Transmembrane</keyword>
<proteinExistence type="inferred from homology"/>
<sequence>MGRRERWVDVRGVHHYYHSVLQYTTNNIPYVQYPSSITLFVQYTITFHVQYIEQRFRSKYIEQRFRSKVLRLSSVLITLLAAYLFIGFLLYPPSTFLVHFTGLGIIPNIVIMGLVCGLYSAFVSHGEWRCEGGGAHRRGAEHGDAGWCAGYCGAVHHQSGSMSLDPYQRHSFWLTLVFGFFFSLSTYGVNQSQTQRTFSTGSVQHAKRVIYYAIFGMLLLRFLINLAGVVIFAFYADCDPLTMGGVVKSNLRIVVVYVLQDLTSIPGLAGLFVASIYAAVLRL</sequence>
<evidence type="ECO:0000256" key="8">
    <source>
        <dbReference type="ARBA" id="ARBA00023065"/>
    </source>
</evidence>
<evidence type="ECO:0000256" key="4">
    <source>
        <dbReference type="ARBA" id="ARBA00022475"/>
    </source>
</evidence>
<evidence type="ECO:0000256" key="3">
    <source>
        <dbReference type="ARBA" id="ARBA00022448"/>
    </source>
</evidence>
<dbReference type="PANTHER" id="PTHR42985:SF40">
    <property type="entry name" value="LD47995P-RELATED"/>
    <property type="match status" value="1"/>
</dbReference>
<evidence type="ECO:0000256" key="5">
    <source>
        <dbReference type="ARBA" id="ARBA00022692"/>
    </source>
</evidence>
<dbReference type="GO" id="GO:0006814">
    <property type="term" value="P:sodium ion transport"/>
    <property type="evidence" value="ECO:0007669"/>
    <property type="project" value="UniProtKB-KW"/>
</dbReference>
<keyword evidence="7" id="KW-0915">Sodium</keyword>
<feature type="transmembrane region" description="Helical" evidence="11">
    <location>
        <begin position="69"/>
        <end position="91"/>
    </location>
</feature>
<name>A0A6A0GUY2_HYAAZ</name>
<evidence type="ECO:0000256" key="11">
    <source>
        <dbReference type="SAM" id="Phobius"/>
    </source>
</evidence>
<evidence type="ECO:0000256" key="2">
    <source>
        <dbReference type="ARBA" id="ARBA00006434"/>
    </source>
</evidence>
<feature type="transmembrane region" description="Helical" evidence="11">
    <location>
        <begin position="97"/>
        <end position="119"/>
    </location>
</feature>
<feature type="transmembrane region" description="Helical" evidence="11">
    <location>
        <begin position="254"/>
        <end position="280"/>
    </location>
</feature>
<evidence type="ECO:0000256" key="10">
    <source>
        <dbReference type="ARBA" id="ARBA00023201"/>
    </source>
</evidence>
<comment type="subcellular location">
    <subcellularLocation>
        <location evidence="1">Cell membrane</location>
        <topology evidence="1">Multi-pass membrane protein</topology>
    </subcellularLocation>
</comment>
<dbReference type="InterPro" id="IPR051163">
    <property type="entry name" value="Sodium:Solute_Symporter_SSF"/>
</dbReference>
<dbReference type="GO" id="GO:0005886">
    <property type="term" value="C:plasma membrane"/>
    <property type="evidence" value="ECO:0007669"/>
    <property type="project" value="UniProtKB-SubCell"/>
</dbReference>
<keyword evidence="10" id="KW-0739">Sodium transport</keyword>
<accession>A0A6A0GUY2</accession>
<reference evidence="12" key="2">
    <citation type="journal article" date="2018" name="Environ. Sci. Technol.">
        <title>The Toxicogenome of Hyalella azteca: A Model for Sediment Ecotoxicology and Evolutionary Toxicology.</title>
        <authorList>
            <person name="Poynton H.C."/>
            <person name="Hasenbein S."/>
            <person name="Benoit J.B."/>
            <person name="Sepulveda M.S."/>
            <person name="Poelchau M.F."/>
            <person name="Hughes D.S.T."/>
            <person name="Murali S.C."/>
            <person name="Chen S."/>
            <person name="Glastad K.M."/>
            <person name="Goodisman M.A.D."/>
            <person name="Werren J.H."/>
            <person name="Vineis J.H."/>
            <person name="Bowen J.L."/>
            <person name="Friedrich M."/>
            <person name="Jones J."/>
            <person name="Robertson H.M."/>
            <person name="Feyereisen R."/>
            <person name="Mechler-Hickson A."/>
            <person name="Mathers N."/>
            <person name="Lee C.E."/>
            <person name="Colbourne J.K."/>
            <person name="Biales A."/>
            <person name="Johnston J.S."/>
            <person name="Wellborn G.A."/>
            <person name="Rosendale A.J."/>
            <person name="Cridge A.G."/>
            <person name="Munoz-Torres M.C."/>
            <person name="Bain P.A."/>
            <person name="Manny A.R."/>
            <person name="Major K.M."/>
            <person name="Lambert F.N."/>
            <person name="Vulpe C.D."/>
            <person name="Tuck P."/>
            <person name="Blalock B.J."/>
            <person name="Lin Y.Y."/>
            <person name="Smith M.E."/>
            <person name="Ochoa-Acuna H."/>
            <person name="Chen M.M."/>
            <person name="Childers C.P."/>
            <person name="Qu J."/>
            <person name="Dugan S."/>
            <person name="Lee S.L."/>
            <person name="Chao H."/>
            <person name="Dinh H."/>
            <person name="Han Y."/>
            <person name="Doddapaneni H."/>
            <person name="Worley K.C."/>
            <person name="Muzny D.M."/>
            <person name="Gibbs R.A."/>
            <person name="Richards S."/>
        </authorList>
    </citation>
    <scope>NUCLEOTIDE SEQUENCE</scope>
    <source>
        <strain evidence="12">HAZT.00-mixed</strain>
        <tissue evidence="12">Whole organism</tissue>
    </source>
</reference>
<dbReference type="AlphaFoldDB" id="A0A6A0GUY2"/>
<reference evidence="12" key="1">
    <citation type="submission" date="2014-08" db="EMBL/GenBank/DDBJ databases">
        <authorList>
            <person name="Murali S."/>
            <person name="Richards S."/>
            <person name="Bandaranaike D."/>
            <person name="Bellair M."/>
            <person name="Blankenburg K."/>
            <person name="Chao H."/>
            <person name="Dinh H."/>
            <person name="Doddapaneni H."/>
            <person name="Dugan-Rocha S."/>
            <person name="Elkadiri S."/>
            <person name="Gnanaolivu R."/>
            <person name="Hughes D."/>
            <person name="Lee S."/>
            <person name="Li M."/>
            <person name="Ming W."/>
            <person name="Munidasa M."/>
            <person name="Muniz J."/>
            <person name="Nguyen L."/>
            <person name="Osuji N."/>
            <person name="Pu L.-L."/>
            <person name="Puazo M."/>
            <person name="Skinner E."/>
            <person name="Qu C."/>
            <person name="Quiroz J."/>
            <person name="Raj R."/>
            <person name="Weissenberger G."/>
            <person name="Xin Y."/>
            <person name="Zou X."/>
            <person name="Han Y."/>
            <person name="Worley K."/>
            <person name="Muzny D."/>
            <person name="Gibbs R."/>
        </authorList>
    </citation>
    <scope>NUCLEOTIDE SEQUENCE</scope>
    <source>
        <strain evidence="12">HAZT.00-mixed</strain>
        <tissue evidence="12">Whole organism</tissue>
    </source>
</reference>
<keyword evidence="9 11" id="KW-0472">Membrane</keyword>
<gene>
    <name evidence="12" type="ORF">HAZT_HAZT000119</name>
</gene>
<dbReference type="InterPro" id="IPR001734">
    <property type="entry name" value="Na/solute_symporter"/>
</dbReference>
<comment type="similarity">
    <text evidence="2">Belongs to the sodium:solute symporter (SSF) (TC 2.A.21) family.</text>
</comment>
<dbReference type="Proteomes" id="UP000711488">
    <property type="component" value="Unassembled WGS sequence"/>
</dbReference>
<dbReference type="EMBL" id="JQDR03013798">
    <property type="protein sequence ID" value="KAA0189113.1"/>
    <property type="molecule type" value="Genomic_DNA"/>
</dbReference>
<dbReference type="InterPro" id="IPR038377">
    <property type="entry name" value="Na/Glc_symporter_sf"/>
</dbReference>
<evidence type="ECO:0000256" key="9">
    <source>
        <dbReference type="ARBA" id="ARBA00023136"/>
    </source>
</evidence>
<reference evidence="12" key="3">
    <citation type="submission" date="2019-06" db="EMBL/GenBank/DDBJ databases">
        <authorList>
            <person name="Poynton C."/>
            <person name="Hasenbein S."/>
            <person name="Benoit J.B."/>
            <person name="Sepulveda M.S."/>
            <person name="Poelchau M.F."/>
            <person name="Murali S.C."/>
            <person name="Chen S."/>
            <person name="Glastad K.M."/>
            <person name="Werren J.H."/>
            <person name="Vineis J.H."/>
            <person name="Bowen J.L."/>
            <person name="Friedrich M."/>
            <person name="Jones J."/>
            <person name="Robertson H.M."/>
            <person name="Feyereisen R."/>
            <person name="Mechler-Hickson A."/>
            <person name="Mathers N."/>
            <person name="Lee C.E."/>
            <person name="Colbourne J.K."/>
            <person name="Biales A."/>
            <person name="Johnston J.S."/>
            <person name="Wellborn G.A."/>
            <person name="Rosendale A.J."/>
            <person name="Cridge A.G."/>
            <person name="Munoz-Torres M.C."/>
            <person name="Bain P.A."/>
            <person name="Manny A.R."/>
            <person name="Major K.M."/>
            <person name="Lambert F.N."/>
            <person name="Vulpe C.D."/>
            <person name="Tuck P."/>
            <person name="Blalock B.J."/>
            <person name="Lin Y.-Y."/>
            <person name="Smith M.E."/>
            <person name="Ochoa-Acuna H."/>
            <person name="Chen M.-J.M."/>
            <person name="Childers C.P."/>
            <person name="Qu J."/>
            <person name="Dugan S."/>
            <person name="Lee S.L."/>
            <person name="Chao H."/>
            <person name="Dinh H."/>
            <person name="Han Y."/>
            <person name="Doddapaneni H."/>
            <person name="Worley K.C."/>
            <person name="Muzny D.M."/>
            <person name="Gibbs R.A."/>
            <person name="Richards S."/>
        </authorList>
    </citation>
    <scope>NUCLEOTIDE SEQUENCE</scope>
    <source>
        <strain evidence="12">HAZT.00-mixed</strain>
        <tissue evidence="12">Whole organism</tissue>
    </source>
</reference>
<evidence type="ECO:0000256" key="6">
    <source>
        <dbReference type="ARBA" id="ARBA00022989"/>
    </source>
</evidence>
<evidence type="ECO:0000313" key="12">
    <source>
        <dbReference type="EMBL" id="KAA0189113.1"/>
    </source>
</evidence>
<evidence type="ECO:0000256" key="1">
    <source>
        <dbReference type="ARBA" id="ARBA00004651"/>
    </source>
</evidence>
<feature type="transmembrane region" description="Helical" evidence="11">
    <location>
        <begin position="209"/>
        <end position="234"/>
    </location>
</feature>
<keyword evidence="6 11" id="KW-1133">Transmembrane helix</keyword>
<organism evidence="12">
    <name type="scientific">Hyalella azteca</name>
    <name type="common">Amphipod</name>
    <dbReference type="NCBI Taxonomy" id="294128"/>
    <lineage>
        <taxon>Eukaryota</taxon>
        <taxon>Metazoa</taxon>
        <taxon>Ecdysozoa</taxon>
        <taxon>Arthropoda</taxon>
        <taxon>Crustacea</taxon>
        <taxon>Multicrustacea</taxon>
        <taxon>Malacostraca</taxon>
        <taxon>Eumalacostraca</taxon>
        <taxon>Peracarida</taxon>
        <taxon>Amphipoda</taxon>
        <taxon>Senticaudata</taxon>
        <taxon>Talitrida</taxon>
        <taxon>Talitroidea</taxon>
        <taxon>Hyalellidae</taxon>
        <taxon>Hyalella</taxon>
    </lineage>
</organism>
<keyword evidence="3" id="KW-0813">Transport</keyword>
<feature type="transmembrane region" description="Helical" evidence="11">
    <location>
        <begin position="171"/>
        <end position="189"/>
    </location>
</feature>
<evidence type="ECO:0000256" key="7">
    <source>
        <dbReference type="ARBA" id="ARBA00023053"/>
    </source>
</evidence>
<dbReference type="PROSITE" id="PS50283">
    <property type="entry name" value="NA_SOLUT_SYMP_3"/>
    <property type="match status" value="1"/>
</dbReference>
<dbReference type="Gene3D" id="1.20.1730.10">
    <property type="entry name" value="Sodium/glucose cotransporter"/>
    <property type="match status" value="2"/>
</dbReference>
<comment type="caution">
    <text evidence="12">The sequence shown here is derived from an EMBL/GenBank/DDBJ whole genome shotgun (WGS) entry which is preliminary data.</text>
</comment>
<keyword evidence="4" id="KW-1003">Cell membrane</keyword>